<dbReference type="CDD" id="cd02094">
    <property type="entry name" value="P-type_ATPase_Cu-like"/>
    <property type="match status" value="1"/>
</dbReference>
<feature type="domain" description="HMA" evidence="22">
    <location>
        <begin position="85"/>
        <end position="151"/>
    </location>
</feature>
<evidence type="ECO:0000256" key="20">
    <source>
        <dbReference type="ARBA" id="ARBA00049289"/>
    </source>
</evidence>
<dbReference type="GO" id="GO:0005886">
    <property type="term" value="C:plasma membrane"/>
    <property type="evidence" value="ECO:0007669"/>
    <property type="project" value="UniProtKB-SubCell"/>
</dbReference>
<dbReference type="CDD" id="cd00371">
    <property type="entry name" value="HMA"/>
    <property type="match status" value="2"/>
</dbReference>
<keyword evidence="12" id="KW-0460">Magnesium</keyword>
<dbReference type="InterPro" id="IPR006122">
    <property type="entry name" value="HMA_Cu_ion-bd"/>
</dbReference>
<dbReference type="InterPro" id="IPR059000">
    <property type="entry name" value="ATPase_P-type_domA"/>
</dbReference>
<evidence type="ECO:0000256" key="8">
    <source>
        <dbReference type="ARBA" id="ARBA00022737"/>
    </source>
</evidence>
<dbReference type="NCBIfam" id="TIGR01511">
    <property type="entry name" value="ATPase-IB1_Cu"/>
    <property type="match status" value="1"/>
</dbReference>
<evidence type="ECO:0000256" key="16">
    <source>
        <dbReference type="ARBA" id="ARBA00023065"/>
    </source>
</evidence>
<organism evidence="23 24">
    <name type="scientific">Pelotomaculum thermopropionicum (strain DSM 13744 / JCM 10971 / SI)</name>
    <dbReference type="NCBI Taxonomy" id="370438"/>
    <lineage>
        <taxon>Bacteria</taxon>
        <taxon>Bacillati</taxon>
        <taxon>Bacillota</taxon>
        <taxon>Clostridia</taxon>
        <taxon>Eubacteriales</taxon>
        <taxon>Desulfotomaculaceae</taxon>
        <taxon>Pelotomaculum</taxon>
    </lineage>
</organism>
<dbReference type="InterPro" id="IPR018303">
    <property type="entry name" value="ATPase_P-typ_P_site"/>
</dbReference>
<evidence type="ECO:0000256" key="10">
    <source>
        <dbReference type="ARBA" id="ARBA00022796"/>
    </source>
</evidence>
<dbReference type="SFLD" id="SFLDS00003">
    <property type="entry name" value="Haloacid_Dehalogenase"/>
    <property type="match status" value="1"/>
</dbReference>
<keyword evidence="9 21" id="KW-0547">Nucleotide-binding</keyword>
<dbReference type="SFLD" id="SFLDF00027">
    <property type="entry name" value="p-type_atpase"/>
    <property type="match status" value="1"/>
</dbReference>
<comment type="subcellular location">
    <subcellularLocation>
        <location evidence="1">Cell membrane</location>
        <topology evidence="1">Multi-pass membrane protein</topology>
    </subcellularLocation>
</comment>
<dbReference type="AlphaFoldDB" id="A5D5Q7"/>
<dbReference type="Gene3D" id="3.30.70.100">
    <property type="match status" value="2"/>
</dbReference>
<keyword evidence="14 21" id="KW-1133">Transmembrane helix</keyword>
<dbReference type="EMBL" id="AP009389">
    <property type="protein sequence ID" value="BAF58412.1"/>
    <property type="molecule type" value="Genomic_DNA"/>
</dbReference>
<keyword evidence="7 21" id="KW-0479">Metal-binding</keyword>
<dbReference type="GO" id="GO:0005524">
    <property type="term" value="F:ATP binding"/>
    <property type="evidence" value="ECO:0007669"/>
    <property type="project" value="UniProtKB-UniRule"/>
</dbReference>
<evidence type="ECO:0000256" key="21">
    <source>
        <dbReference type="RuleBase" id="RU362081"/>
    </source>
</evidence>
<evidence type="ECO:0000256" key="9">
    <source>
        <dbReference type="ARBA" id="ARBA00022741"/>
    </source>
</evidence>
<evidence type="ECO:0000313" key="23">
    <source>
        <dbReference type="EMBL" id="BAF58412.1"/>
    </source>
</evidence>
<dbReference type="GO" id="GO:0005507">
    <property type="term" value="F:copper ion binding"/>
    <property type="evidence" value="ECO:0007669"/>
    <property type="project" value="InterPro"/>
</dbReference>
<keyword evidence="10" id="KW-0187">Copper transport</keyword>
<dbReference type="PANTHER" id="PTHR43520">
    <property type="entry name" value="ATP7, ISOFORM B"/>
    <property type="match status" value="1"/>
</dbReference>
<dbReference type="InterPro" id="IPR001757">
    <property type="entry name" value="P_typ_ATPase"/>
</dbReference>
<evidence type="ECO:0000256" key="4">
    <source>
        <dbReference type="ARBA" id="ARBA00015102"/>
    </source>
</evidence>
<dbReference type="GO" id="GO:0016887">
    <property type="term" value="F:ATP hydrolysis activity"/>
    <property type="evidence" value="ECO:0007669"/>
    <property type="project" value="InterPro"/>
</dbReference>
<evidence type="ECO:0000256" key="3">
    <source>
        <dbReference type="ARBA" id="ARBA00012517"/>
    </source>
</evidence>
<dbReference type="Gene3D" id="2.70.150.10">
    <property type="entry name" value="Calcium-transporting ATPase, cytoplasmic transduction domain A"/>
    <property type="match status" value="1"/>
</dbReference>
<dbReference type="InterPro" id="IPR036412">
    <property type="entry name" value="HAD-like_sf"/>
</dbReference>
<evidence type="ECO:0000256" key="13">
    <source>
        <dbReference type="ARBA" id="ARBA00022967"/>
    </source>
</evidence>
<dbReference type="GO" id="GO:0055070">
    <property type="term" value="P:copper ion homeostasis"/>
    <property type="evidence" value="ECO:0007669"/>
    <property type="project" value="TreeGrafter"/>
</dbReference>
<dbReference type="InterPro" id="IPR027256">
    <property type="entry name" value="P-typ_ATPase_IB"/>
</dbReference>
<dbReference type="PRINTS" id="PR00119">
    <property type="entry name" value="CATATPASE"/>
</dbReference>
<feature type="transmembrane region" description="Helical" evidence="21">
    <location>
        <begin position="240"/>
        <end position="260"/>
    </location>
</feature>
<dbReference type="Gene3D" id="3.40.1110.10">
    <property type="entry name" value="Calcium-transporting ATPase, cytoplasmic domain N"/>
    <property type="match status" value="1"/>
</dbReference>
<evidence type="ECO:0000256" key="2">
    <source>
        <dbReference type="ARBA" id="ARBA00006024"/>
    </source>
</evidence>
<dbReference type="PRINTS" id="PR00943">
    <property type="entry name" value="CUATPASE"/>
</dbReference>
<keyword evidence="8" id="KW-0677">Repeat</keyword>
<keyword evidence="13" id="KW-1278">Translocase</keyword>
<dbReference type="NCBIfam" id="TIGR01525">
    <property type="entry name" value="ATPase-IB_hvy"/>
    <property type="match status" value="1"/>
</dbReference>
<sequence length="820" mass="87379">MKGVEAAAVGAKPEGLKKLTVKIAGMSCAACASRVEKALSKIPGVEDARVNFAAETATVDYHPELVSPATIFDKIKETGYRPVMGRAELKLSGMSCAACAARIENGLNKLPGVARAAVNFATEKAIVEFDPAEIDVPRIKKAVADIGYRAYEVDDRTTAGLEREEREREIRRQKSLVIFSGILSAPLVVYMLAMVFNLHHKIPAFFLNPYFQFALATPVQFIAGANFYKEAYVALRGRSANMSVLVALGTTAAYLYSAAATFFGGRIGVSEVYYETGAIIITLVLLGKTLETIAKGRTSEAIKKLIGLQARNARVIRNGQEIEIPVEEVEVGDLVVVRPGEKIPVDGVVKEGYSTVDESMLTGESVPVDKKAGDEVIGATINKLGTFKFEATKVGKDTALAQIIKIVEEAQGSKAPIQRMADVISAYFVPAVVAAALITFFAWYYFGAPGNFTRSLLNFTAVLVIACPCALGLATPTSIMVGTGKGAENGILIKSGEYLEKAHKLTAVILDKTGTITKGEPALTDLIPAPEYSGCENALLQIAGSAEKNSEHPLAQAVVNYAAGKGVVLKDPQQFKAIPGHGVAAELEGRKVLLGTRKLMKDNNIDISGLLADVEKLEEEGKTVMFMAVDGRMAAVIGVADIIKENSREAIAQLKEMDLEVWMLTGDNRRTARAIARQVGIENVLAEVLPGEKAQQVEELRKQGKVVGMVGDGINDAPALAAADVGFAIGTGADVAIEAADITLMRGDLRGIVTAIRLSRATIKNIKQNLFWALIYNTVGIPVAALGLLNPVIAGAAMAFSSVSVVTNALRLRRFKTGLI</sequence>
<gene>
    <name evidence="23" type="primary">ZntA</name>
    <name evidence="23" type="ordered locus">PTH_0231</name>
</gene>
<dbReference type="InterPro" id="IPR017969">
    <property type="entry name" value="Heavy-metal-associated_CS"/>
</dbReference>
<evidence type="ECO:0000256" key="1">
    <source>
        <dbReference type="ARBA" id="ARBA00004651"/>
    </source>
</evidence>
<comment type="similarity">
    <text evidence="2 21">Belongs to the cation transport ATPase (P-type) (TC 3.A.3) family. Type IB subfamily.</text>
</comment>
<dbReference type="InterPro" id="IPR044492">
    <property type="entry name" value="P_typ_ATPase_HD_dom"/>
</dbReference>
<dbReference type="InterPro" id="IPR008250">
    <property type="entry name" value="ATPase_P-typ_transduc_dom_A_sf"/>
</dbReference>
<dbReference type="InterPro" id="IPR023298">
    <property type="entry name" value="ATPase_P-typ_TM_dom_sf"/>
</dbReference>
<feature type="transmembrane region" description="Helical" evidence="21">
    <location>
        <begin position="272"/>
        <end position="290"/>
    </location>
</feature>
<keyword evidence="11 21" id="KW-0067">ATP-binding</keyword>
<dbReference type="PANTHER" id="PTHR43520:SF8">
    <property type="entry name" value="P-TYPE CU(+) TRANSPORTER"/>
    <property type="match status" value="1"/>
</dbReference>
<dbReference type="SUPFAM" id="SSF56784">
    <property type="entry name" value="HAD-like"/>
    <property type="match status" value="1"/>
</dbReference>
<feature type="domain" description="HMA" evidence="22">
    <location>
        <begin position="17"/>
        <end position="83"/>
    </location>
</feature>
<feature type="transmembrane region" description="Helical" evidence="21">
    <location>
        <begin position="424"/>
        <end position="444"/>
    </location>
</feature>
<dbReference type="InterPro" id="IPR023214">
    <property type="entry name" value="HAD_sf"/>
</dbReference>
<dbReference type="InterPro" id="IPR006121">
    <property type="entry name" value="HMA_dom"/>
</dbReference>
<evidence type="ECO:0000256" key="12">
    <source>
        <dbReference type="ARBA" id="ARBA00022842"/>
    </source>
</evidence>
<dbReference type="InterPro" id="IPR023299">
    <property type="entry name" value="ATPase_P-typ_cyto_dom_N"/>
</dbReference>
<dbReference type="PROSITE" id="PS01047">
    <property type="entry name" value="HMA_1"/>
    <property type="match status" value="2"/>
</dbReference>
<evidence type="ECO:0000256" key="17">
    <source>
        <dbReference type="ARBA" id="ARBA00023136"/>
    </source>
</evidence>
<comment type="catalytic activity">
    <reaction evidence="20">
        <text>Cu(+)(in) + ATP + H2O = Cu(+)(out) + ADP + phosphate + H(+)</text>
        <dbReference type="Rhea" id="RHEA:25792"/>
        <dbReference type="ChEBI" id="CHEBI:15377"/>
        <dbReference type="ChEBI" id="CHEBI:15378"/>
        <dbReference type="ChEBI" id="CHEBI:30616"/>
        <dbReference type="ChEBI" id="CHEBI:43474"/>
        <dbReference type="ChEBI" id="CHEBI:49552"/>
        <dbReference type="ChEBI" id="CHEBI:456216"/>
        <dbReference type="EC" id="7.2.2.8"/>
    </reaction>
</comment>
<dbReference type="Pfam" id="PF00122">
    <property type="entry name" value="E1-E2_ATPase"/>
    <property type="match status" value="1"/>
</dbReference>
<evidence type="ECO:0000256" key="6">
    <source>
        <dbReference type="ARBA" id="ARBA00022692"/>
    </source>
</evidence>
<protein>
    <recommendedName>
        <fullName evidence="4">Copper-exporting P-type ATPase</fullName>
        <ecNumber evidence="3">7.2.2.8</ecNumber>
    </recommendedName>
    <alternativeName>
        <fullName evidence="18">Copper-exporting P-type ATPase A</fullName>
    </alternativeName>
    <alternativeName>
        <fullName evidence="19">Cu(+)-exporting ATPase</fullName>
    </alternativeName>
</protein>
<dbReference type="PROSITE" id="PS50846">
    <property type="entry name" value="HMA_2"/>
    <property type="match status" value="2"/>
</dbReference>
<name>A5D5Q7_PELTS</name>
<keyword evidence="21" id="KW-1003">Cell membrane</keyword>
<dbReference type="SUPFAM" id="SSF55008">
    <property type="entry name" value="HMA, heavy metal-associated domain"/>
    <property type="match status" value="2"/>
</dbReference>
<evidence type="ECO:0000256" key="18">
    <source>
        <dbReference type="ARBA" id="ARBA00029719"/>
    </source>
</evidence>
<dbReference type="FunFam" id="3.40.50.1000:FF:000333">
    <property type="entry name" value="Copper-transporting ATPase 2"/>
    <property type="match status" value="1"/>
</dbReference>
<reference evidence="24" key="1">
    <citation type="journal article" date="2008" name="Genome Res.">
        <title>The genome of Pelotomaculum thermopropionicum reveals niche-associated evolution in anaerobic microbiota.</title>
        <authorList>
            <person name="Kosaka T."/>
            <person name="Kato S."/>
            <person name="Shimoyama T."/>
            <person name="Ishii S."/>
            <person name="Abe T."/>
            <person name="Watanabe K."/>
        </authorList>
    </citation>
    <scope>NUCLEOTIDE SEQUENCE [LARGE SCALE GENOMIC DNA]</scope>
    <source>
        <strain evidence="24">DSM 13744 / JCM 10971 / SI</strain>
    </source>
</reference>
<dbReference type="FunFam" id="3.30.70.100:FF:000005">
    <property type="entry name" value="Copper-exporting P-type ATPase A"/>
    <property type="match status" value="2"/>
</dbReference>
<dbReference type="SFLD" id="SFLDG00002">
    <property type="entry name" value="C1.7:_P-type_atpase_like"/>
    <property type="match status" value="1"/>
</dbReference>
<dbReference type="Gene3D" id="3.40.50.1000">
    <property type="entry name" value="HAD superfamily/HAD-like"/>
    <property type="match status" value="1"/>
</dbReference>
<dbReference type="HOGENOM" id="CLU_001771_0_3_9"/>
<feature type="transmembrane region" description="Helical" evidence="21">
    <location>
        <begin position="792"/>
        <end position="810"/>
    </location>
</feature>
<feature type="transmembrane region" description="Helical" evidence="21">
    <location>
        <begin position="769"/>
        <end position="786"/>
    </location>
</feature>
<proteinExistence type="inferred from homology"/>
<dbReference type="Pfam" id="PF00403">
    <property type="entry name" value="HMA"/>
    <property type="match status" value="2"/>
</dbReference>
<accession>A5D5Q7</accession>
<dbReference type="EC" id="7.2.2.8" evidence="3"/>
<feature type="transmembrane region" description="Helical" evidence="21">
    <location>
        <begin position="456"/>
        <end position="475"/>
    </location>
</feature>
<evidence type="ECO:0000313" key="24">
    <source>
        <dbReference type="Proteomes" id="UP000006556"/>
    </source>
</evidence>
<dbReference type="KEGG" id="pth:PTH_0231"/>
<dbReference type="NCBIfam" id="TIGR00003">
    <property type="entry name" value="copper ion binding protein"/>
    <property type="match status" value="2"/>
</dbReference>
<keyword evidence="17 21" id="KW-0472">Membrane</keyword>
<dbReference type="GO" id="GO:0140581">
    <property type="term" value="F:P-type monovalent copper transporter activity"/>
    <property type="evidence" value="ECO:0007669"/>
    <property type="project" value="UniProtKB-EC"/>
</dbReference>
<keyword evidence="6 21" id="KW-0812">Transmembrane</keyword>
<dbReference type="GO" id="GO:0043682">
    <property type="term" value="F:P-type divalent copper transporter activity"/>
    <property type="evidence" value="ECO:0007669"/>
    <property type="project" value="TreeGrafter"/>
</dbReference>
<evidence type="ECO:0000259" key="22">
    <source>
        <dbReference type="PROSITE" id="PS50846"/>
    </source>
</evidence>
<keyword evidence="16" id="KW-0406">Ion transport</keyword>
<dbReference type="SUPFAM" id="SSF81665">
    <property type="entry name" value="Calcium ATPase, transmembrane domain M"/>
    <property type="match status" value="1"/>
</dbReference>
<dbReference type="eggNOG" id="COG2217">
    <property type="taxonomic scope" value="Bacteria"/>
</dbReference>
<dbReference type="PRINTS" id="PR00942">
    <property type="entry name" value="CUATPASEI"/>
</dbReference>
<feature type="transmembrane region" description="Helical" evidence="21">
    <location>
        <begin position="210"/>
        <end position="228"/>
    </location>
</feature>
<feature type="transmembrane region" description="Helical" evidence="21">
    <location>
        <begin position="176"/>
        <end position="198"/>
    </location>
</feature>
<dbReference type="NCBIfam" id="TIGR01494">
    <property type="entry name" value="ATPase_P-type"/>
    <property type="match status" value="1"/>
</dbReference>
<evidence type="ECO:0000256" key="19">
    <source>
        <dbReference type="ARBA" id="ARBA00033239"/>
    </source>
</evidence>
<dbReference type="PROSITE" id="PS00154">
    <property type="entry name" value="ATPASE_E1_E2"/>
    <property type="match status" value="1"/>
</dbReference>
<dbReference type="SUPFAM" id="SSF81653">
    <property type="entry name" value="Calcium ATPase, transduction domain A"/>
    <property type="match status" value="1"/>
</dbReference>
<keyword evidence="24" id="KW-1185">Reference proteome</keyword>
<dbReference type="Proteomes" id="UP000006556">
    <property type="component" value="Chromosome"/>
</dbReference>
<dbReference type="FunFam" id="2.70.150.10:FF:000002">
    <property type="entry name" value="Copper-transporting ATPase 1, putative"/>
    <property type="match status" value="1"/>
</dbReference>
<evidence type="ECO:0000256" key="15">
    <source>
        <dbReference type="ARBA" id="ARBA00023008"/>
    </source>
</evidence>
<dbReference type="Pfam" id="PF00702">
    <property type="entry name" value="Hydrolase"/>
    <property type="match status" value="1"/>
</dbReference>
<evidence type="ECO:0000256" key="5">
    <source>
        <dbReference type="ARBA" id="ARBA00022448"/>
    </source>
</evidence>
<dbReference type="STRING" id="370438.PTH_0231"/>
<keyword evidence="15" id="KW-0186">Copper</keyword>
<dbReference type="InterPro" id="IPR036163">
    <property type="entry name" value="HMA_dom_sf"/>
</dbReference>
<evidence type="ECO:0000256" key="11">
    <source>
        <dbReference type="ARBA" id="ARBA00022840"/>
    </source>
</evidence>
<keyword evidence="5" id="KW-0813">Transport</keyword>
<evidence type="ECO:0000256" key="14">
    <source>
        <dbReference type="ARBA" id="ARBA00022989"/>
    </source>
</evidence>
<evidence type="ECO:0000256" key="7">
    <source>
        <dbReference type="ARBA" id="ARBA00022723"/>
    </source>
</evidence>